<dbReference type="Proteomes" id="UP000195696">
    <property type="component" value="Unassembled WGS sequence"/>
</dbReference>
<organism evidence="1 2">
    <name type="scientific">Bacillus mycoides</name>
    <dbReference type="NCBI Taxonomy" id="1405"/>
    <lineage>
        <taxon>Bacteria</taxon>
        <taxon>Bacillati</taxon>
        <taxon>Bacillota</taxon>
        <taxon>Bacilli</taxon>
        <taxon>Bacillales</taxon>
        <taxon>Bacillaceae</taxon>
        <taxon>Bacillus</taxon>
        <taxon>Bacillus cereus group</taxon>
    </lineage>
</organism>
<dbReference type="EMBL" id="FMAK01000053">
    <property type="protein sequence ID" value="SCB70603.1"/>
    <property type="molecule type" value="Genomic_DNA"/>
</dbReference>
<reference evidence="1 2" key="1">
    <citation type="submission" date="2016-08" db="EMBL/GenBank/DDBJ databases">
        <authorList>
            <person name="Seilhamer J.J."/>
        </authorList>
    </citation>
    <scope>NUCLEOTIDE SEQUENCE [LARGE SCALE GENOMIC DNA]</scope>
    <source>
        <strain evidence="1 2">SDA_GO95</strain>
    </source>
</reference>
<evidence type="ECO:0000313" key="1">
    <source>
        <dbReference type="EMBL" id="SCB70603.1"/>
    </source>
</evidence>
<sequence length="15" mass="1901">MKEEIETEVKRLHKM</sequence>
<protein>
    <submittedName>
        <fullName evidence="1">Uncharacterized protein</fullName>
    </submittedName>
</protein>
<name>A0A1C4FTV3_BACMY</name>
<gene>
    <name evidence="1" type="ORF">BWGO95_04781</name>
</gene>
<evidence type="ECO:0000313" key="2">
    <source>
        <dbReference type="Proteomes" id="UP000195696"/>
    </source>
</evidence>
<proteinExistence type="predicted"/>
<accession>A0A1C4FTV3</accession>